<proteinExistence type="predicted"/>
<keyword evidence="1 4" id="KW-0646">Protease inhibitor</keyword>
<keyword evidence="2" id="KW-0789">Thiol protease inhibitor</keyword>
<sequence length="98" mass="10443">MAEQRQVSLDLSVGEVGAVPLERQGTAGYDWQVTQIPPGIADVAIEPRAGGAAAVGAATLETLRLRPTAPGEHDLVLTLRRPWESAPVQVLHVMVRAR</sequence>
<keyword evidence="5" id="KW-1185">Reference proteome</keyword>
<evidence type="ECO:0000313" key="5">
    <source>
        <dbReference type="Proteomes" id="UP001243009"/>
    </source>
</evidence>
<dbReference type="Pfam" id="PF09394">
    <property type="entry name" value="Inhibitor_I42"/>
    <property type="match status" value="1"/>
</dbReference>
<dbReference type="EMBL" id="JAUTWS010000008">
    <property type="protein sequence ID" value="MDO9708672.1"/>
    <property type="molecule type" value="Genomic_DNA"/>
</dbReference>
<dbReference type="RefSeq" id="WP_305103542.1">
    <property type="nucleotide sequence ID" value="NZ_JAUTWS010000008.1"/>
</dbReference>
<comment type="caution">
    <text evidence="4">The sequence shown here is derived from an EMBL/GenBank/DDBJ whole genome shotgun (WGS) entry which is preliminary data.</text>
</comment>
<dbReference type="Gene3D" id="2.60.40.2020">
    <property type="match status" value="1"/>
</dbReference>
<reference evidence="4 5" key="1">
    <citation type="submission" date="2023-08" db="EMBL/GenBank/DDBJ databases">
        <title>The draft genome sequence of Paracraurococcus sp. LOR1-02.</title>
        <authorList>
            <person name="Kingkaew E."/>
            <person name="Tanasupawat S."/>
        </authorList>
    </citation>
    <scope>NUCLEOTIDE SEQUENCE [LARGE SCALE GENOMIC DNA]</scope>
    <source>
        <strain evidence="4 5">LOR1-02</strain>
    </source>
</reference>
<evidence type="ECO:0000256" key="2">
    <source>
        <dbReference type="ARBA" id="ARBA00022704"/>
    </source>
</evidence>
<evidence type="ECO:0000259" key="3">
    <source>
        <dbReference type="Pfam" id="PF09394"/>
    </source>
</evidence>
<accession>A0ABT9DXP3</accession>
<protein>
    <submittedName>
        <fullName evidence="4">Protease inhibitor I42 family protein</fullName>
    </submittedName>
</protein>
<feature type="domain" description="Proteinase inhibitor I42 chagasin" evidence="3">
    <location>
        <begin position="11"/>
        <end position="87"/>
    </location>
</feature>
<dbReference type="Proteomes" id="UP001243009">
    <property type="component" value="Unassembled WGS sequence"/>
</dbReference>
<dbReference type="InterPro" id="IPR036331">
    <property type="entry name" value="Chagasin-like_sf"/>
</dbReference>
<dbReference type="InterPro" id="IPR018990">
    <property type="entry name" value="Prot_inh_I42_chagasin"/>
</dbReference>
<organism evidence="4 5">
    <name type="scientific">Paracraurococcus lichenis</name>
    <dbReference type="NCBI Taxonomy" id="3064888"/>
    <lineage>
        <taxon>Bacteria</taxon>
        <taxon>Pseudomonadati</taxon>
        <taxon>Pseudomonadota</taxon>
        <taxon>Alphaproteobacteria</taxon>
        <taxon>Acetobacterales</taxon>
        <taxon>Roseomonadaceae</taxon>
        <taxon>Paracraurococcus</taxon>
    </lineage>
</organism>
<evidence type="ECO:0000313" key="4">
    <source>
        <dbReference type="EMBL" id="MDO9708672.1"/>
    </source>
</evidence>
<dbReference type="SUPFAM" id="SSF141066">
    <property type="entry name" value="ICP-like"/>
    <property type="match status" value="1"/>
</dbReference>
<name>A0ABT9DXP3_9PROT</name>
<evidence type="ECO:0000256" key="1">
    <source>
        <dbReference type="ARBA" id="ARBA00022690"/>
    </source>
</evidence>
<gene>
    <name evidence="4" type="ORF">Q7A36_09985</name>
</gene>
<dbReference type="GO" id="GO:0030414">
    <property type="term" value="F:peptidase inhibitor activity"/>
    <property type="evidence" value="ECO:0007669"/>
    <property type="project" value="UniProtKB-KW"/>
</dbReference>